<dbReference type="RefSeq" id="WP_227307380.1">
    <property type="nucleotide sequence ID" value="NZ_JAESVA010000003.1"/>
</dbReference>
<dbReference type="Gene3D" id="3.30.2310.20">
    <property type="entry name" value="RelE-like"/>
    <property type="match status" value="1"/>
</dbReference>
<dbReference type="Pfam" id="PF05016">
    <property type="entry name" value="ParE_toxin"/>
    <property type="match status" value="1"/>
</dbReference>
<evidence type="ECO:0000313" key="3">
    <source>
        <dbReference type="Proteomes" id="UP000721844"/>
    </source>
</evidence>
<comment type="caution">
    <text evidence="2">The sequence shown here is derived from an EMBL/GenBank/DDBJ whole genome shotgun (WGS) entry which is preliminary data.</text>
</comment>
<accession>A0A963Z1B1</accession>
<evidence type="ECO:0000256" key="1">
    <source>
        <dbReference type="ARBA" id="ARBA00022649"/>
    </source>
</evidence>
<protein>
    <submittedName>
        <fullName evidence="2">Type II toxin-antitoxin system RelE/ParE family toxin</fullName>
    </submittedName>
</protein>
<organism evidence="2 3">
    <name type="scientific">Acidisoma cellulosilyticum</name>
    <dbReference type="NCBI Taxonomy" id="2802395"/>
    <lineage>
        <taxon>Bacteria</taxon>
        <taxon>Pseudomonadati</taxon>
        <taxon>Pseudomonadota</taxon>
        <taxon>Alphaproteobacteria</taxon>
        <taxon>Acetobacterales</taxon>
        <taxon>Acidocellaceae</taxon>
        <taxon>Acidisoma</taxon>
    </lineage>
</organism>
<keyword evidence="3" id="KW-1185">Reference proteome</keyword>
<evidence type="ECO:0000313" key="2">
    <source>
        <dbReference type="EMBL" id="MCB8880721.1"/>
    </source>
</evidence>
<dbReference type="InterPro" id="IPR035093">
    <property type="entry name" value="RelE/ParE_toxin_dom_sf"/>
</dbReference>
<keyword evidence="1" id="KW-1277">Toxin-antitoxin system</keyword>
<name>A0A963Z1B1_9PROT</name>
<sequence>MTLVNYDFSPSALRQLTRIFRESEIEFGLAARRRYEVLVGQAIRDLLANPSRPGAQMVGDRIHYHLRHSRARVPVGEGGVGRPRHILIARVVGSDLRILAIGYDAMVAGLQSRIEDGERP</sequence>
<proteinExistence type="predicted"/>
<gene>
    <name evidence="2" type="ORF">ACELLULO517_10800</name>
</gene>
<dbReference type="AlphaFoldDB" id="A0A963Z1B1"/>
<reference evidence="2 3" key="1">
    <citation type="journal article" date="2021" name="Microorganisms">
        <title>Acidisoma silvae sp. nov. and Acidisomacellulosilytica sp. nov., Two Acidophilic Bacteria Isolated from Decaying Wood, Hydrolyzing Cellulose and Producing Poly-3-hydroxybutyrate.</title>
        <authorList>
            <person name="Mieszkin S."/>
            <person name="Pouder E."/>
            <person name="Uroz S."/>
            <person name="Simon-Colin C."/>
            <person name="Alain K."/>
        </authorList>
    </citation>
    <scope>NUCLEOTIDE SEQUENCE [LARGE SCALE GENOMIC DNA]</scope>
    <source>
        <strain evidence="2 3">HW T5.17</strain>
    </source>
</reference>
<dbReference type="InterPro" id="IPR007712">
    <property type="entry name" value="RelE/ParE_toxin"/>
</dbReference>
<dbReference type="Proteomes" id="UP000721844">
    <property type="component" value="Unassembled WGS sequence"/>
</dbReference>
<dbReference type="EMBL" id="JAESVA010000003">
    <property type="protein sequence ID" value="MCB8880721.1"/>
    <property type="molecule type" value="Genomic_DNA"/>
</dbReference>